<dbReference type="SUPFAM" id="SSF55166">
    <property type="entry name" value="Hedgehog/DD-peptidase"/>
    <property type="match status" value="1"/>
</dbReference>
<feature type="transmembrane region" description="Helical" evidence="2">
    <location>
        <begin position="51"/>
        <end position="78"/>
    </location>
</feature>
<dbReference type="EMBL" id="JYIX01000032">
    <property type="protein sequence ID" value="KJL33710.1"/>
    <property type="molecule type" value="Genomic_DNA"/>
</dbReference>
<keyword evidence="4" id="KW-0121">Carboxypeptidase</keyword>
<organism evidence="4 5">
    <name type="scientific">Microbacterium azadirachtae</name>
    <dbReference type="NCBI Taxonomy" id="582680"/>
    <lineage>
        <taxon>Bacteria</taxon>
        <taxon>Bacillati</taxon>
        <taxon>Actinomycetota</taxon>
        <taxon>Actinomycetes</taxon>
        <taxon>Micrococcales</taxon>
        <taxon>Microbacteriaceae</taxon>
        <taxon>Microbacterium</taxon>
    </lineage>
</organism>
<feature type="domain" description="D-alanyl-D-alanine carboxypeptidase-like core" evidence="3">
    <location>
        <begin position="131"/>
        <end position="225"/>
    </location>
</feature>
<feature type="region of interest" description="Disordered" evidence="1">
    <location>
        <begin position="88"/>
        <end position="112"/>
    </location>
</feature>
<evidence type="ECO:0000259" key="3">
    <source>
        <dbReference type="Pfam" id="PF02557"/>
    </source>
</evidence>
<accession>A0A0F0LN85</accession>
<dbReference type="InterPro" id="IPR009045">
    <property type="entry name" value="Zn_M74/Hedgehog-like"/>
</dbReference>
<keyword evidence="5" id="KW-1185">Reference proteome</keyword>
<dbReference type="InterPro" id="IPR003709">
    <property type="entry name" value="VanY-like_core_dom"/>
</dbReference>
<evidence type="ECO:0000313" key="5">
    <source>
        <dbReference type="Proteomes" id="UP000033740"/>
    </source>
</evidence>
<dbReference type="CDD" id="cd14846">
    <property type="entry name" value="Peptidase_M15_like"/>
    <property type="match status" value="1"/>
</dbReference>
<keyword evidence="2" id="KW-1133">Transmembrane helix</keyword>
<dbReference type="PATRIC" id="fig|582680.6.peg.1549"/>
<dbReference type="EC" id="3.4.16.4" evidence="4"/>
<evidence type="ECO:0000256" key="2">
    <source>
        <dbReference type="SAM" id="Phobius"/>
    </source>
</evidence>
<dbReference type="RefSeq" id="WP_082076654.1">
    <property type="nucleotide sequence ID" value="NZ_JYIX01000032.1"/>
</dbReference>
<gene>
    <name evidence="4" type="primary">vanYB</name>
    <name evidence="4" type="ORF">RS86_01507</name>
</gene>
<keyword evidence="2" id="KW-0472">Membrane</keyword>
<dbReference type="Proteomes" id="UP000033740">
    <property type="component" value="Unassembled WGS sequence"/>
</dbReference>
<dbReference type="STRING" id="582680.RS86_01507"/>
<keyword evidence="4" id="KW-0378">Hydrolase</keyword>
<protein>
    <submittedName>
        <fullName evidence="4">D-alanyl-D-alanine carboxypeptidase</fullName>
        <ecNumber evidence="4">3.4.16.4</ecNumber>
    </submittedName>
</protein>
<feature type="region of interest" description="Disordered" evidence="1">
    <location>
        <begin position="1"/>
        <end position="45"/>
    </location>
</feature>
<dbReference type="Pfam" id="PF02557">
    <property type="entry name" value="VanY"/>
    <property type="match status" value="1"/>
</dbReference>
<reference evidence="4 5" key="1">
    <citation type="submission" date="2015-02" db="EMBL/GenBank/DDBJ databases">
        <title>Draft genome sequences of ten Microbacterium spp. with emphasis on heavy metal contaminated environments.</title>
        <authorList>
            <person name="Corretto E."/>
        </authorList>
    </citation>
    <scope>NUCLEOTIDE SEQUENCE [LARGE SCALE GENOMIC DNA]</scope>
    <source>
        <strain evidence="4 5">ARN176</strain>
    </source>
</reference>
<keyword evidence="2" id="KW-0812">Transmembrane</keyword>
<comment type="caution">
    <text evidence="4">The sequence shown here is derived from an EMBL/GenBank/DDBJ whole genome shotgun (WGS) entry which is preliminary data.</text>
</comment>
<dbReference type="GO" id="GO:0006508">
    <property type="term" value="P:proteolysis"/>
    <property type="evidence" value="ECO:0007669"/>
    <property type="project" value="InterPro"/>
</dbReference>
<dbReference type="GO" id="GO:0009002">
    <property type="term" value="F:serine-type D-Ala-D-Ala carboxypeptidase activity"/>
    <property type="evidence" value="ECO:0007669"/>
    <property type="project" value="UniProtKB-EC"/>
</dbReference>
<dbReference type="AlphaFoldDB" id="A0A0F0LN85"/>
<evidence type="ECO:0000313" key="4">
    <source>
        <dbReference type="EMBL" id="KJL33710.1"/>
    </source>
</evidence>
<feature type="compositionally biased region" description="Basic and acidic residues" evidence="1">
    <location>
        <begin position="17"/>
        <end position="27"/>
    </location>
</feature>
<dbReference type="Gene3D" id="3.30.1380.10">
    <property type="match status" value="1"/>
</dbReference>
<keyword evidence="4" id="KW-0645">Protease</keyword>
<evidence type="ECO:0000256" key="1">
    <source>
        <dbReference type="SAM" id="MobiDB-lite"/>
    </source>
</evidence>
<sequence length="257" mass="27081">MDTNTSAPLRPGSAPDRILHRDPHDDGAPTAALTPGPQQVQPRKSLRRPRLFRIVVTLTVLATLGAGTAAAVITAVVASRPDYPSTGAVTAGGGDGSASARSGGTPTAEDGYLADGDSVSLSDSVPAVANLDPGLREALRQALAAAEGDGLELRVASGWRSKAYQAWLLRDAVRTYGSEAEAARWVGTPETSLHVKGQAVDIGPYDSADWLNRHGAQFGLCRTYDNEAWHFELSPSAIDQGCPPMFRDPTEDPRMRG</sequence>
<proteinExistence type="predicted"/>
<name>A0A0F0LN85_9MICO</name>